<keyword evidence="5" id="KW-0547">Nucleotide-binding</keyword>
<keyword evidence="10" id="KW-0732">Signal</keyword>
<evidence type="ECO:0000256" key="5">
    <source>
        <dbReference type="ARBA" id="ARBA00022741"/>
    </source>
</evidence>
<protein>
    <recommendedName>
        <fullName evidence="2">histidine kinase</fullName>
        <ecNumber evidence="2">2.7.13.3</ecNumber>
    </recommendedName>
</protein>
<dbReference type="PANTHER" id="PTHR42878">
    <property type="entry name" value="TWO-COMPONENT HISTIDINE KINASE"/>
    <property type="match status" value="1"/>
</dbReference>
<keyword evidence="9" id="KW-1133">Transmembrane helix</keyword>
<dbReference type="InterPro" id="IPR050351">
    <property type="entry name" value="BphY/WalK/GraS-like"/>
</dbReference>
<dbReference type="EMBL" id="FRXO01000012">
    <property type="protein sequence ID" value="SHO67276.1"/>
    <property type="molecule type" value="Genomic_DNA"/>
</dbReference>
<keyword evidence="9" id="KW-0812">Transmembrane</keyword>
<evidence type="ECO:0000256" key="9">
    <source>
        <dbReference type="SAM" id="Phobius"/>
    </source>
</evidence>
<feature type="transmembrane region" description="Helical" evidence="9">
    <location>
        <begin position="268"/>
        <end position="286"/>
    </location>
</feature>
<dbReference type="PROSITE" id="PS50109">
    <property type="entry name" value="HIS_KIN"/>
    <property type="match status" value="1"/>
</dbReference>
<reference evidence="12 13" key="1">
    <citation type="submission" date="2016-12" db="EMBL/GenBank/DDBJ databases">
        <authorList>
            <person name="Song W.-J."/>
            <person name="Kurnit D.M."/>
        </authorList>
    </citation>
    <scope>NUCLEOTIDE SEQUENCE [LARGE SCALE GENOMIC DNA]</scope>
    <source>
        <strain evidence="12 13">DSM 19599</strain>
    </source>
</reference>
<evidence type="ECO:0000256" key="6">
    <source>
        <dbReference type="ARBA" id="ARBA00022777"/>
    </source>
</evidence>
<sequence>MRACAPMLALATVLLAFLLLPASTAFAQGGVLTLAEKDSAVSAVGYLSALQDPDGTLTLEDVVARRDSFRPIPGPFNVGYSRKGAWWLRITVAPGPHGGGDWLLELTAPYTDMIDVYAPARVAGQGKGTGADDLEVVHSRTGSLVPFSERGLFSHLFVVRTELTDLRQQDIYIRLAGNRSLTASPTFWRLSPFLGKLTFNVLMVAFILGAGTITGLGSVIFGLWLRSKPFVWYGVYVALGAMVVLGNSGFLTLLLYPLSPTVVLRLQNVIGCLTIMTAAFMVRALFCSSGRNPVASRLMIAIGAIAAICAVIAAFGYYGLIAPFLSLNLLLLCILIPWVAVLSLWRREPAAIWYSIGFIAYGFCGGWFMLMVLGVLPASTFGERGYQIVSVLNMVTMFVGLATSLRAGVRERRSLELQLLRASQQNERELEAAVVQRTLALESEIEARRSAEAALRVALREQRHFLIMVSHEFRAPLASIRVAIAVIERRLSELDDAARREVSKIVRTVGRLSHLIDAFLAEEVLEKSALQPRLAALDLAALAGEIAQEQTAVTGRDIQVEAAAVAPVEADSALLRTALENLIGNAVKYTDGGITIAVHPEDDAVAIAVKDCGPPIPEEDRPFLFERYYRASSAADRSGIGIGLSIVQKIAALHGGAARLESDGSRGNIFVLSIPTNIQSHQEQFDSAHAAES</sequence>
<dbReference type="Pfam" id="PF07696">
    <property type="entry name" value="7TMR-DISMED2"/>
    <property type="match status" value="1"/>
</dbReference>
<keyword evidence="9" id="KW-0472">Membrane</keyword>
<comment type="catalytic activity">
    <reaction evidence="1">
        <text>ATP + protein L-histidine = ADP + protein N-phospho-L-histidine.</text>
        <dbReference type="EC" id="2.7.13.3"/>
    </reaction>
</comment>
<dbReference type="Pfam" id="PF07695">
    <property type="entry name" value="7TMR-DISM_7TM"/>
    <property type="match status" value="1"/>
</dbReference>
<dbReference type="GO" id="GO:0030295">
    <property type="term" value="F:protein kinase activator activity"/>
    <property type="evidence" value="ECO:0007669"/>
    <property type="project" value="TreeGrafter"/>
</dbReference>
<keyword evidence="3" id="KW-0597">Phosphoprotein</keyword>
<dbReference type="InterPro" id="IPR011623">
    <property type="entry name" value="7TMR_DISM_rcpt_extracell_dom1"/>
</dbReference>
<dbReference type="GO" id="GO:0005524">
    <property type="term" value="F:ATP binding"/>
    <property type="evidence" value="ECO:0007669"/>
    <property type="project" value="UniProtKB-KW"/>
</dbReference>
<dbReference type="Pfam" id="PF00512">
    <property type="entry name" value="HisKA"/>
    <property type="match status" value="1"/>
</dbReference>
<dbReference type="SUPFAM" id="SSF55874">
    <property type="entry name" value="ATPase domain of HSP90 chaperone/DNA topoisomerase II/histidine kinase"/>
    <property type="match status" value="1"/>
</dbReference>
<dbReference type="InterPro" id="IPR036890">
    <property type="entry name" value="HATPase_C_sf"/>
</dbReference>
<keyword evidence="4" id="KW-0808">Transferase</keyword>
<evidence type="ECO:0000256" key="10">
    <source>
        <dbReference type="SAM" id="SignalP"/>
    </source>
</evidence>
<dbReference type="STRING" id="1123029.SAMN02745172_03951"/>
<gene>
    <name evidence="12" type="ORF">SAMN02745172_03951</name>
</gene>
<feature type="transmembrane region" description="Helical" evidence="9">
    <location>
        <begin position="352"/>
        <end position="376"/>
    </location>
</feature>
<dbReference type="InterPro" id="IPR011622">
    <property type="entry name" value="7TMR_DISM_rcpt_extracell_dom2"/>
</dbReference>
<feature type="transmembrane region" description="Helical" evidence="9">
    <location>
        <begin position="324"/>
        <end position="345"/>
    </location>
</feature>
<feature type="transmembrane region" description="Helical" evidence="9">
    <location>
        <begin position="298"/>
        <end position="318"/>
    </location>
</feature>
<dbReference type="EC" id="2.7.13.3" evidence="2"/>
<dbReference type="GO" id="GO:0000156">
    <property type="term" value="F:phosphorelay response regulator activity"/>
    <property type="evidence" value="ECO:0007669"/>
    <property type="project" value="TreeGrafter"/>
</dbReference>
<dbReference type="Gene3D" id="1.10.287.130">
    <property type="match status" value="1"/>
</dbReference>
<organism evidence="12 13">
    <name type="scientific">Pseudoxanthobacter soli DSM 19599</name>
    <dbReference type="NCBI Taxonomy" id="1123029"/>
    <lineage>
        <taxon>Bacteria</taxon>
        <taxon>Pseudomonadati</taxon>
        <taxon>Pseudomonadota</taxon>
        <taxon>Alphaproteobacteria</taxon>
        <taxon>Hyphomicrobiales</taxon>
        <taxon>Segnochrobactraceae</taxon>
        <taxon>Pseudoxanthobacter</taxon>
    </lineage>
</organism>
<dbReference type="InterPro" id="IPR003594">
    <property type="entry name" value="HATPase_dom"/>
</dbReference>
<evidence type="ECO:0000256" key="3">
    <source>
        <dbReference type="ARBA" id="ARBA00022553"/>
    </source>
</evidence>
<dbReference type="InterPro" id="IPR004358">
    <property type="entry name" value="Sig_transdc_His_kin-like_C"/>
</dbReference>
<dbReference type="Proteomes" id="UP000186406">
    <property type="component" value="Unassembled WGS sequence"/>
</dbReference>
<name>A0A1M7ZRJ7_9HYPH</name>
<proteinExistence type="predicted"/>
<feature type="chain" id="PRO_5012590893" description="histidine kinase" evidence="10">
    <location>
        <begin position="28"/>
        <end position="693"/>
    </location>
</feature>
<dbReference type="InterPro" id="IPR003661">
    <property type="entry name" value="HisK_dim/P_dom"/>
</dbReference>
<dbReference type="Gene3D" id="2.60.40.2380">
    <property type="match status" value="1"/>
</dbReference>
<dbReference type="AlphaFoldDB" id="A0A1M7ZRJ7"/>
<dbReference type="PRINTS" id="PR00344">
    <property type="entry name" value="BCTRLSENSOR"/>
</dbReference>
<dbReference type="RefSeq" id="WP_073631921.1">
    <property type="nucleotide sequence ID" value="NZ_FRXO01000012.1"/>
</dbReference>
<dbReference type="Gene3D" id="3.30.565.10">
    <property type="entry name" value="Histidine kinase-like ATPase, C-terminal domain"/>
    <property type="match status" value="1"/>
</dbReference>
<dbReference type="Pfam" id="PF02518">
    <property type="entry name" value="HATPase_c"/>
    <property type="match status" value="1"/>
</dbReference>
<accession>A0A1M7ZRJ7</accession>
<dbReference type="InterPro" id="IPR036097">
    <property type="entry name" value="HisK_dim/P_sf"/>
</dbReference>
<dbReference type="SMART" id="SM00387">
    <property type="entry name" value="HATPase_c"/>
    <property type="match status" value="1"/>
</dbReference>
<evidence type="ECO:0000256" key="2">
    <source>
        <dbReference type="ARBA" id="ARBA00012438"/>
    </source>
</evidence>
<evidence type="ECO:0000256" key="7">
    <source>
        <dbReference type="ARBA" id="ARBA00022840"/>
    </source>
</evidence>
<feature type="domain" description="Histidine kinase" evidence="11">
    <location>
        <begin position="468"/>
        <end position="678"/>
    </location>
</feature>
<keyword evidence="7" id="KW-0067">ATP-binding</keyword>
<dbReference type="CDD" id="cd00075">
    <property type="entry name" value="HATPase"/>
    <property type="match status" value="1"/>
</dbReference>
<evidence type="ECO:0000256" key="8">
    <source>
        <dbReference type="ARBA" id="ARBA00023012"/>
    </source>
</evidence>
<keyword evidence="8" id="KW-0902">Two-component regulatory system</keyword>
<evidence type="ECO:0000256" key="1">
    <source>
        <dbReference type="ARBA" id="ARBA00000085"/>
    </source>
</evidence>
<evidence type="ECO:0000256" key="4">
    <source>
        <dbReference type="ARBA" id="ARBA00022679"/>
    </source>
</evidence>
<dbReference type="GO" id="GO:0007234">
    <property type="term" value="P:osmosensory signaling via phosphorelay pathway"/>
    <property type="evidence" value="ECO:0007669"/>
    <property type="project" value="TreeGrafter"/>
</dbReference>
<dbReference type="SUPFAM" id="SSF47384">
    <property type="entry name" value="Homodimeric domain of signal transducing histidine kinase"/>
    <property type="match status" value="1"/>
</dbReference>
<dbReference type="InterPro" id="IPR005467">
    <property type="entry name" value="His_kinase_dom"/>
</dbReference>
<evidence type="ECO:0000313" key="13">
    <source>
        <dbReference type="Proteomes" id="UP000186406"/>
    </source>
</evidence>
<evidence type="ECO:0000259" key="11">
    <source>
        <dbReference type="PROSITE" id="PS50109"/>
    </source>
</evidence>
<feature type="transmembrane region" description="Helical" evidence="9">
    <location>
        <begin position="199"/>
        <end position="223"/>
    </location>
</feature>
<feature type="signal peptide" evidence="10">
    <location>
        <begin position="1"/>
        <end position="27"/>
    </location>
</feature>
<evidence type="ECO:0000313" key="12">
    <source>
        <dbReference type="EMBL" id="SHO67276.1"/>
    </source>
</evidence>
<feature type="transmembrane region" description="Helical" evidence="9">
    <location>
        <begin position="388"/>
        <end position="409"/>
    </location>
</feature>
<dbReference type="SMART" id="SM00388">
    <property type="entry name" value="HisKA"/>
    <property type="match status" value="1"/>
</dbReference>
<keyword evidence="6 12" id="KW-0418">Kinase</keyword>
<dbReference type="CDD" id="cd00082">
    <property type="entry name" value="HisKA"/>
    <property type="match status" value="1"/>
</dbReference>
<dbReference type="PANTHER" id="PTHR42878:SF7">
    <property type="entry name" value="SENSOR HISTIDINE KINASE GLRK"/>
    <property type="match status" value="1"/>
</dbReference>
<dbReference type="GO" id="GO:0000155">
    <property type="term" value="F:phosphorelay sensor kinase activity"/>
    <property type="evidence" value="ECO:0007669"/>
    <property type="project" value="InterPro"/>
</dbReference>
<feature type="transmembrane region" description="Helical" evidence="9">
    <location>
        <begin position="230"/>
        <end position="256"/>
    </location>
</feature>
<keyword evidence="13" id="KW-1185">Reference proteome</keyword>